<organism evidence="3 4">
    <name type="scientific">Pseudomonas syringae pv. ribicola</name>
    <dbReference type="NCBI Taxonomy" id="55398"/>
    <lineage>
        <taxon>Bacteria</taxon>
        <taxon>Pseudomonadati</taxon>
        <taxon>Pseudomonadota</taxon>
        <taxon>Gammaproteobacteria</taxon>
        <taxon>Pseudomonadales</taxon>
        <taxon>Pseudomonadaceae</taxon>
        <taxon>Pseudomonas</taxon>
    </lineage>
</organism>
<comment type="caution">
    <text evidence="3">The sequence shown here is derived from an EMBL/GenBank/DDBJ whole genome shotgun (WGS) entry which is preliminary data.</text>
</comment>
<sequence length="1084" mass="112669">MRGVTTQSVGMQPVTLRVTFHGSHKCVTHDTSSCKNRLLASAPSFNCVQDSNMPSVKPTAHVMVSTLILSLLAVSVHAAGRSGDDRINGVDLLSGYNTLWTTGPTWDTGTPTALGQSLLRRNLQLVLDRANSRTLAQETAAYFDDRRDQSYSAISGLGSLSDAYKAGSGAFTTITQFDDTNKTVKYDDKGNGAGSSASALGKVVDLVGAVRNDASTTPAKSHYQYPRPWRQTLDGQNLEFVVQPSLRPAKSTTPASDAGFPSGHTNAAYLSSIALAYAIPERYSELMLRASDIGDNRIEAGMHSPFDVMGGRITATYFAIDNLSNPANTQLRADARAQALAYFTAQCGGDVNNCMAKIDPATDRTSQHAQDKALYTSRMTYGFSPVGPTNLAPVVPANAEVLLETRFPYLDASQRRDILGTTEISSGYAVIDQSNGYGRLNLYAAGDGYGAFNSNVTVNMNASQGGYNAIDAWRNDISGTGGLIKNGTGNLILTGNNTYSGGTVINGGFLTGHAQSFGSGTITDNATLVLDQSTNDTFSNAITGNGALIKQGAGSLNLTGNSSLSGATTVQAGRLAVNGNLGNSVVTVNSGSVLGGNGSVGGINAASGGVVAPGNSVGQLNVNGNVNFAQGSVYQVESDAAGNADRIVATGRATLNNATVSLVEGGNWVAASRYSILSAAGGISGTFNNVQSNFAFLTPTLNYTATDVGLTLDRNAQSFASLATSRNARAVAQGLDSAGAGNALWRSVVQADAATAQATFNALSNELHASTQSALIEDSRLVRNAIADRLQQSQSAQASGGASQTLAGDASRGLVWTQAIGATGKTDSTDDASGLDSHTSGLLFGADVPVNDTWRVGALAGFSRSSFDLRHASGSSDSDNYHLGIYGGAKWGQLGLRLGAVRTWHDLTSKRTLDLPGSSERFKQDYQAATNQVFGELGYAIELGNAQLEPFANLAHVRLDSDGFDENSSAISLRNKSEENHVTFSTLGLRAATHMNVGSVDVKPNATVGWRRAFGDVTPESRAAFSGGDTFALSGAPIARNAAVLGAGVDLGLSETLSVGVSYNGQIGSDTTDQALNAQVTLAF</sequence>
<dbReference type="SUPFAM" id="SSF48317">
    <property type="entry name" value="Acid phosphatase/Vanadium-dependent haloperoxidase"/>
    <property type="match status" value="1"/>
</dbReference>
<name>A0A0N8SQK4_PSESI</name>
<dbReference type="InterPro" id="IPR005546">
    <property type="entry name" value="Autotransporte_beta"/>
</dbReference>
<dbReference type="PATRIC" id="fig|55398.3.peg.1701"/>
<keyword evidence="1" id="KW-0732">Signal</keyword>
<dbReference type="InterPro" id="IPR013425">
    <property type="entry name" value="Autotrns_rpt"/>
</dbReference>
<dbReference type="Proteomes" id="UP000050554">
    <property type="component" value="Unassembled WGS sequence"/>
</dbReference>
<dbReference type="Gene3D" id="1.20.144.10">
    <property type="entry name" value="Phosphatidic acid phosphatase type 2/haloperoxidase"/>
    <property type="match status" value="1"/>
</dbReference>
<gene>
    <name evidence="3" type="ORF">ALO47_04673</name>
</gene>
<dbReference type="Gene3D" id="2.40.128.130">
    <property type="entry name" value="Autotransporter beta-domain"/>
    <property type="match status" value="1"/>
</dbReference>
<evidence type="ECO:0000259" key="2">
    <source>
        <dbReference type="PROSITE" id="PS51208"/>
    </source>
</evidence>
<evidence type="ECO:0000256" key="1">
    <source>
        <dbReference type="ARBA" id="ARBA00022729"/>
    </source>
</evidence>
<protein>
    <submittedName>
        <fullName evidence="3">Autotransporter</fullName>
    </submittedName>
</protein>
<dbReference type="InterPro" id="IPR006315">
    <property type="entry name" value="OM_autotransptr_brl_dom"/>
</dbReference>
<proteinExistence type="predicted"/>
<dbReference type="SUPFAM" id="SSF103515">
    <property type="entry name" value="Autotransporter"/>
    <property type="match status" value="1"/>
</dbReference>
<dbReference type="EMBL" id="LJRF01000059">
    <property type="protein sequence ID" value="KPY49440.1"/>
    <property type="molecule type" value="Genomic_DNA"/>
</dbReference>
<dbReference type="GO" id="GO:0019867">
    <property type="term" value="C:outer membrane"/>
    <property type="evidence" value="ECO:0007669"/>
    <property type="project" value="InterPro"/>
</dbReference>
<evidence type="ECO:0000313" key="4">
    <source>
        <dbReference type="Proteomes" id="UP000050554"/>
    </source>
</evidence>
<dbReference type="InterPro" id="IPR000326">
    <property type="entry name" value="PAP2/HPO"/>
</dbReference>
<dbReference type="GO" id="GO:0003993">
    <property type="term" value="F:acid phosphatase activity"/>
    <property type="evidence" value="ECO:0007669"/>
    <property type="project" value="InterPro"/>
</dbReference>
<dbReference type="Pfam" id="PF03797">
    <property type="entry name" value="Autotransporter"/>
    <property type="match status" value="1"/>
</dbReference>
<dbReference type="InterPro" id="IPR001011">
    <property type="entry name" value="Acid_Pase_classA_bac"/>
</dbReference>
<evidence type="ECO:0000313" key="3">
    <source>
        <dbReference type="EMBL" id="KPY49440.1"/>
    </source>
</evidence>
<dbReference type="Pfam" id="PF01569">
    <property type="entry name" value="PAP2"/>
    <property type="match status" value="1"/>
</dbReference>
<dbReference type="SMART" id="SM00869">
    <property type="entry name" value="Autotransporter"/>
    <property type="match status" value="1"/>
</dbReference>
<dbReference type="InterPro" id="IPR036938">
    <property type="entry name" value="PAP2/HPO_sf"/>
</dbReference>
<feature type="domain" description="Autotransporter" evidence="2">
    <location>
        <begin position="808"/>
        <end position="1084"/>
    </location>
</feature>
<dbReference type="PROSITE" id="PS51208">
    <property type="entry name" value="AUTOTRANSPORTER"/>
    <property type="match status" value="1"/>
</dbReference>
<dbReference type="NCBIfam" id="TIGR02601">
    <property type="entry name" value="autotrns_rpt"/>
    <property type="match status" value="2"/>
</dbReference>
<accession>A0A0N8SQK4</accession>
<dbReference type="InterPro" id="IPR011050">
    <property type="entry name" value="Pectin_lyase_fold/virulence"/>
</dbReference>
<dbReference type="InterPro" id="IPR036709">
    <property type="entry name" value="Autotransporte_beta_dom_sf"/>
</dbReference>
<dbReference type="GO" id="GO:0030288">
    <property type="term" value="C:outer membrane-bounded periplasmic space"/>
    <property type="evidence" value="ECO:0007669"/>
    <property type="project" value="InterPro"/>
</dbReference>
<dbReference type="Pfam" id="PF12951">
    <property type="entry name" value="PATR"/>
    <property type="match status" value="2"/>
</dbReference>
<reference evidence="3 4" key="1">
    <citation type="submission" date="2015-09" db="EMBL/GenBank/DDBJ databases">
        <title>Genome announcement of multiple Pseudomonas syringae strains.</title>
        <authorList>
            <person name="Thakur S."/>
            <person name="Wang P.W."/>
            <person name="Gong Y."/>
            <person name="Weir B.S."/>
            <person name="Guttman D.S."/>
        </authorList>
    </citation>
    <scope>NUCLEOTIDE SEQUENCE [LARGE SCALE GENOMIC DNA]</scope>
    <source>
        <strain evidence="3 4">ICMP3882</strain>
    </source>
</reference>
<dbReference type="SUPFAM" id="SSF51126">
    <property type="entry name" value="Pectin lyase-like"/>
    <property type="match status" value="2"/>
</dbReference>
<dbReference type="AlphaFoldDB" id="A0A0N8SQK4"/>
<dbReference type="CDD" id="cd03397">
    <property type="entry name" value="PAP2_acid_phosphatase"/>
    <property type="match status" value="1"/>
</dbReference>
<dbReference type="NCBIfam" id="TIGR01414">
    <property type="entry name" value="autotrans_barl"/>
    <property type="match status" value="1"/>
</dbReference>